<feature type="domain" description="Helicase C-terminal" evidence="15">
    <location>
        <begin position="148"/>
        <end position="294"/>
    </location>
</feature>
<dbReference type="InterPro" id="IPR032284">
    <property type="entry name" value="RecQ_Zn-bd"/>
</dbReference>
<evidence type="ECO:0000256" key="12">
    <source>
        <dbReference type="SAM" id="MobiDB-lite"/>
    </source>
</evidence>
<evidence type="ECO:0000256" key="1">
    <source>
        <dbReference type="ARBA" id="ARBA00004123"/>
    </source>
</evidence>
<name>A0AA35R8S2_GEOBA</name>
<evidence type="ECO:0000313" key="17">
    <source>
        <dbReference type="Proteomes" id="UP001174909"/>
    </source>
</evidence>
<comment type="caution">
    <text evidence="16">The sequence shown here is derived from an EMBL/GenBank/DDBJ whole genome shotgun (WGS) entry which is preliminary data.</text>
</comment>
<dbReference type="Pfam" id="PF16124">
    <property type="entry name" value="RecQ_Zn_bind"/>
    <property type="match status" value="1"/>
</dbReference>
<evidence type="ECO:0000256" key="9">
    <source>
        <dbReference type="ARBA" id="ARBA00023242"/>
    </source>
</evidence>
<evidence type="ECO:0000256" key="11">
    <source>
        <dbReference type="RuleBase" id="RU364117"/>
    </source>
</evidence>
<feature type="region of interest" description="Disordered" evidence="12">
    <location>
        <begin position="552"/>
        <end position="633"/>
    </location>
</feature>
<protein>
    <recommendedName>
        <fullName evidence="11">ATP-dependent DNA helicase</fullName>
        <ecNumber evidence="11">5.6.2.4</ecNumber>
    </recommendedName>
</protein>
<keyword evidence="9 11" id="KW-0539">Nucleus</keyword>
<evidence type="ECO:0000256" key="8">
    <source>
        <dbReference type="ARBA" id="ARBA00023235"/>
    </source>
</evidence>
<comment type="similarity">
    <text evidence="2 11">Belongs to the helicase family. RecQ subfamily.</text>
</comment>
<dbReference type="PROSITE" id="PS51194">
    <property type="entry name" value="HELICASE_CTER"/>
    <property type="match status" value="1"/>
</dbReference>
<keyword evidence="5 11" id="KW-0347">Helicase</keyword>
<evidence type="ECO:0000256" key="5">
    <source>
        <dbReference type="ARBA" id="ARBA00022806"/>
    </source>
</evidence>
<dbReference type="InterPro" id="IPR018982">
    <property type="entry name" value="RQC_domain"/>
</dbReference>
<reference evidence="16" key="1">
    <citation type="submission" date="2023-03" db="EMBL/GenBank/DDBJ databases">
        <authorList>
            <person name="Steffen K."/>
            <person name="Cardenas P."/>
        </authorList>
    </citation>
    <scope>NUCLEOTIDE SEQUENCE</scope>
</reference>
<dbReference type="PROSITE" id="PS50967">
    <property type="entry name" value="HRDC"/>
    <property type="match status" value="1"/>
</dbReference>
<dbReference type="Pfam" id="PF09382">
    <property type="entry name" value="RQC"/>
    <property type="match status" value="1"/>
</dbReference>
<dbReference type="CDD" id="cd18794">
    <property type="entry name" value="SF2_C_RecQ"/>
    <property type="match status" value="1"/>
</dbReference>
<evidence type="ECO:0000256" key="3">
    <source>
        <dbReference type="ARBA" id="ARBA00022741"/>
    </source>
</evidence>
<dbReference type="AlphaFoldDB" id="A0AA35R8S2"/>
<feature type="compositionally biased region" description="Pro residues" evidence="12">
    <location>
        <begin position="622"/>
        <end position="633"/>
    </location>
</feature>
<dbReference type="InterPro" id="IPR010997">
    <property type="entry name" value="HRDC-like_sf"/>
</dbReference>
<gene>
    <name evidence="16" type="ORF">GBAR_LOCUS4733</name>
</gene>
<keyword evidence="4 11" id="KW-0378">Hydrolase</keyword>
<evidence type="ECO:0000256" key="4">
    <source>
        <dbReference type="ARBA" id="ARBA00022801"/>
    </source>
</evidence>
<evidence type="ECO:0000256" key="7">
    <source>
        <dbReference type="ARBA" id="ARBA00023125"/>
    </source>
</evidence>
<dbReference type="GO" id="GO:0016787">
    <property type="term" value="F:hydrolase activity"/>
    <property type="evidence" value="ECO:0007669"/>
    <property type="project" value="UniProtKB-KW"/>
</dbReference>
<dbReference type="GO" id="GO:0000724">
    <property type="term" value="P:double-strand break repair via homologous recombination"/>
    <property type="evidence" value="ECO:0007669"/>
    <property type="project" value="TreeGrafter"/>
</dbReference>
<dbReference type="GO" id="GO:0005634">
    <property type="term" value="C:nucleus"/>
    <property type="evidence" value="ECO:0007669"/>
    <property type="project" value="UniProtKB-SubCell"/>
</dbReference>
<dbReference type="SMART" id="SM00956">
    <property type="entry name" value="RQC"/>
    <property type="match status" value="1"/>
</dbReference>
<proteinExistence type="inferred from homology"/>
<dbReference type="SUPFAM" id="SSF52540">
    <property type="entry name" value="P-loop containing nucleoside triphosphate hydrolases"/>
    <property type="match status" value="2"/>
</dbReference>
<sequence length="633" mass="71101">LQIPARYLSSDLRAGEESAVYNSLALRDPTTKLLYVTPEKLSASNKLLSTLRNLYSRGKLSRFVIDEAHCISQWGHDFRPDYKRLSQLRHNYPEVPVVALTATATPRVRADILHQLDMTHTKWFTQSFNRTNLNYVVVPKKPKKIAEDVISLISSSFKTQSGIIYCLSRRDCELMAGELCKAGLAALCYHAGLSDGERSSVQQRWVQEDRCKVVCATIAFGMGIDKPDVRFVIHHSLPKSVEGYYQEAGRAGRDGRPASCYLFYNYSDMARLRRMIKAEKMTWEQERVHLENLYRMVQYCENQADCRRVQVLAYFAEQFDASECRDGTTPCDNCRSHVPFHAEDVTGLVRVIVQSVQSIRRDQFTLVQILDALKGSNSARIKSSELGTLPLYNRGGKLGKHDLERLLHTLVMTGVLSESLHIGTHDNVVCYVKPGPKAGDVVSGRSGKITLRIRGKARSSSAVTDSRPAQTQEDRIREDCYKSLLSLRIQVAQKFKMNNPESVFSTESLRQMSQQLPTTQTEMLRVVGVTSVKLKNLNGEGFLKITRDFASQLPNSSDTRSPYWTEKDNAGGKENRCGRGKRKSRGSGGPKAKKPTVVTTRGDSGDEFERGQTTTVTQRPGLLPPPKPNRTNL</sequence>
<feature type="compositionally biased region" description="Basic and acidic residues" evidence="12">
    <location>
        <begin position="565"/>
        <end position="577"/>
    </location>
</feature>
<evidence type="ECO:0000313" key="16">
    <source>
        <dbReference type="EMBL" id="CAI8006457.1"/>
    </source>
</evidence>
<dbReference type="GO" id="GO:0006260">
    <property type="term" value="P:DNA replication"/>
    <property type="evidence" value="ECO:0007669"/>
    <property type="project" value="InterPro"/>
</dbReference>
<feature type="domain" description="HRDC" evidence="13">
    <location>
        <begin position="474"/>
        <end position="556"/>
    </location>
</feature>
<evidence type="ECO:0000256" key="2">
    <source>
        <dbReference type="ARBA" id="ARBA00005446"/>
    </source>
</evidence>
<dbReference type="InterPro" id="IPR014001">
    <property type="entry name" value="Helicase_ATP-bd"/>
</dbReference>
<dbReference type="InterPro" id="IPR011545">
    <property type="entry name" value="DEAD/DEAH_box_helicase_dom"/>
</dbReference>
<evidence type="ECO:0000259" key="13">
    <source>
        <dbReference type="PROSITE" id="PS50967"/>
    </source>
</evidence>
<dbReference type="GO" id="GO:0009378">
    <property type="term" value="F:four-way junction helicase activity"/>
    <property type="evidence" value="ECO:0007669"/>
    <property type="project" value="TreeGrafter"/>
</dbReference>
<dbReference type="SMART" id="SM00341">
    <property type="entry name" value="HRDC"/>
    <property type="match status" value="1"/>
</dbReference>
<dbReference type="PANTHER" id="PTHR13710:SF153">
    <property type="entry name" value="RECQ-LIKE DNA HELICASE BLM"/>
    <property type="match status" value="1"/>
</dbReference>
<dbReference type="Pfam" id="PF00271">
    <property type="entry name" value="Helicase_C"/>
    <property type="match status" value="1"/>
</dbReference>
<evidence type="ECO:0000256" key="6">
    <source>
        <dbReference type="ARBA" id="ARBA00022840"/>
    </source>
</evidence>
<evidence type="ECO:0000256" key="10">
    <source>
        <dbReference type="ARBA" id="ARBA00034617"/>
    </source>
</evidence>
<keyword evidence="7" id="KW-0238">DNA-binding</keyword>
<dbReference type="PROSITE" id="PS51192">
    <property type="entry name" value="HELICASE_ATP_BIND_1"/>
    <property type="match status" value="1"/>
</dbReference>
<evidence type="ECO:0000259" key="15">
    <source>
        <dbReference type="PROSITE" id="PS51194"/>
    </source>
</evidence>
<dbReference type="Pfam" id="PF00270">
    <property type="entry name" value="DEAD"/>
    <property type="match status" value="1"/>
</dbReference>
<dbReference type="PANTHER" id="PTHR13710">
    <property type="entry name" value="DNA HELICASE RECQ FAMILY MEMBER"/>
    <property type="match status" value="1"/>
</dbReference>
<keyword evidence="8" id="KW-0413">Isomerase</keyword>
<dbReference type="GO" id="GO:0005524">
    <property type="term" value="F:ATP binding"/>
    <property type="evidence" value="ECO:0007669"/>
    <property type="project" value="UniProtKB-KW"/>
</dbReference>
<dbReference type="InterPro" id="IPR044876">
    <property type="entry name" value="HRDC_dom_sf"/>
</dbReference>
<feature type="domain" description="Helicase ATP-binding" evidence="14">
    <location>
        <begin position="1"/>
        <end position="122"/>
    </location>
</feature>
<evidence type="ECO:0000259" key="14">
    <source>
        <dbReference type="PROSITE" id="PS51192"/>
    </source>
</evidence>
<dbReference type="GO" id="GO:0003677">
    <property type="term" value="F:DNA binding"/>
    <property type="evidence" value="ECO:0007669"/>
    <property type="project" value="UniProtKB-KW"/>
</dbReference>
<dbReference type="EC" id="5.6.2.4" evidence="11"/>
<dbReference type="GO" id="GO:0005694">
    <property type="term" value="C:chromosome"/>
    <property type="evidence" value="ECO:0007669"/>
    <property type="project" value="TreeGrafter"/>
</dbReference>
<dbReference type="InterPro" id="IPR001650">
    <property type="entry name" value="Helicase_C-like"/>
</dbReference>
<dbReference type="PROSITE" id="PS00690">
    <property type="entry name" value="DEAH_ATP_HELICASE"/>
    <property type="match status" value="1"/>
</dbReference>
<dbReference type="Gene3D" id="1.10.150.80">
    <property type="entry name" value="HRDC domain"/>
    <property type="match status" value="1"/>
</dbReference>
<organism evidence="16 17">
    <name type="scientific">Geodia barretti</name>
    <name type="common">Barrett's horny sponge</name>
    <dbReference type="NCBI Taxonomy" id="519541"/>
    <lineage>
        <taxon>Eukaryota</taxon>
        <taxon>Metazoa</taxon>
        <taxon>Porifera</taxon>
        <taxon>Demospongiae</taxon>
        <taxon>Heteroscleromorpha</taxon>
        <taxon>Tetractinellida</taxon>
        <taxon>Astrophorina</taxon>
        <taxon>Geodiidae</taxon>
        <taxon>Geodia</taxon>
    </lineage>
</organism>
<dbReference type="Pfam" id="PF00570">
    <property type="entry name" value="HRDC"/>
    <property type="match status" value="1"/>
</dbReference>
<dbReference type="Gene3D" id="3.40.50.300">
    <property type="entry name" value="P-loop containing nucleotide triphosphate hydrolases"/>
    <property type="match status" value="2"/>
</dbReference>
<dbReference type="InterPro" id="IPR036388">
    <property type="entry name" value="WH-like_DNA-bd_sf"/>
</dbReference>
<accession>A0AA35R8S2</accession>
<dbReference type="InterPro" id="IPR002464">
    <property type="entry name" value="DNA/RNA_helicase_DEAH_CS"/>
</dbReference>
<keyword evidence="17" id="KW-1185">Reference proteome</keyword>
<comment type="catalytic activity">
    <reaction evidence="10 11">
        <text>Couples ATP hydrolysis with the unwinding of duplex DNA by translocating in the 3'-5' direction.</text>
        <dbReference type="EC" id="5.6.2.4"/>
    </reaction>
</comment>
<comment type="catalytic activity">
    <reaction evidence="11">
        <text>ATP + H2O = ADP + phosphate + H(+)</text>
        <dbReference type="Rhea" id="RHEA:13065"/>
        <dbReference type="ChEBI" id="CHEBI:15377"/>
        <dbReference type="ChEBI" id="CHEBI:15378"/>
        <dbReference type="ChEBI" id="CHEBI:30616"/>
        <dbReference type="ChEBI" id="CHEBI:43474"/>
        <dbReference type="ChEBI" id="CHEBI:456216"/>
    </reaction>
</comment>
<comment type="subcellular location">
    <subcellularLocation>
        <location evidence="1 11">Nucleus</location>
    </subcellularLocation>
</comment>
<dbReference type="GO" id="GO:0043138">
    <property type="term" value="F:3'-5' DNA helicase activity"/>
    <property type="evidence" value="ECO:0007669"/>
    <property type="project" value="UniProtKB-EC"/>
</dbReference>
<dbReference type="Proteomes" id="UP001174909">
    <property type="component" value="Unassembled WGS sequence"/>
</dbReference>
<dbReference type="SMART" id="SM00490">
    <property type="entry name" value="HELICc"/>
    <property type="match status" value="1"/>
</dbReference>
<dbReference type="InterPro" id="IPR002121">
    <property type="entry name" value="HRDC_dom"/>
</dbReference>
<dbReference type="InterPro" id="IPR027417">
    <property type="entry name" value="P-loop_NTPase"/>
</dbReference>
<keyword evidence="3 11" id="KW-0547">Nucleotide-binding</keyword>
<dbReference type="EMBL" id="CASHTH010000689">
    <property type="protein sequence ID" value="CAI8006457.1"/>
    <property type="molecule type" value="Genomic_DNA"/>
</dbReference>
<dbReference type="FunFam" id="3.40.50.300:FF:000340">
    <property type="entry name" value="Bloom syndrome, RecQ helicase"/>
    <property type="match status" value="1"/>
</dbReference>
<dbReference type="InterPro" id="IPR004589">
    <property type="entry name" value="DNA_helicase_ATP-dep_RecQ"/>
</dbReference>
<dbReference type="Gene3D" id="1.10.10.10">
    <property type="entry name" value="Winged helix-like DNA-binding domain superfamily/Winged helix DNA-binding domain"/>
    <property type="match status" value="1"/>
</dbReference>
<keyword evidence="6 11" id="KW-0067">ATP-binding</keyword>
<dbReference type="GO" id="GO:0005737">
    <property type="term" value="C:cytoplasm"/>
    <property type="evidence" value="ECO:0007669"/>
    <property type="project" value="TreeGrafter"/>
</dbReference>
<dbReference type="SUPFAM" id="SSF47819">
    <property type="entry name" value="HRDC-like"/>
    <property type="match status" value="1"/>
</dbReference>
<dbReference type="NCBIfam" id="TIGR00614">
    <property type="entry name" value="recQ_fam"/>
    <property type="match status" value="1"/>
</dbReference>
<feature type="non-terminal residue" evidence="16">
    <location>
        <position position="1"/>
    </location>
</feature>
<feature type="compositionally biased region" description="Polar residues" evidence="12">
    <location>
        <begin position="552"/>
        <end position="562"/>
    </location>
</feature>